<comment type="caution">
    <text evidence="2">The sequence shown here is derived from an EMBL/GenBank/DDBJ whole genome shotgun (WGS) entry which is preliminary data.</text>
</comment>
<dbReference type="GO" id="GO:0003729">
    <property type="term" value="F:mRNA binding"/>
    <property type="evidence" value="ECO:0007669"/>
    <property type="project" value="InterPro"/>
</dbReference>
<evidence type="ECO:0000256" key="1">
    <source>
        <dbReference type="SAM" id="MobiDB-lite"/>
    </source>
</evidence>
<dbReference type="AlphaFoldDB" id="A0A9N8J821"/>
<evidence type="ECO:0000313" key="2">
    <source>
        <dbReference type="EMBL" id="CAD0082632.1"/>
    </source>
</evidence>
<keyword evidence="3" id="KW-1185">Reference proteome</keyword>
<dbReference type="Proteomes" id="UP000716446">
    <property type="component" value="Unassembled WGS sequence"/>
</dbReference>
<evidence type="ECO:0000313" key="3">
    <source>
        <dbReference type="Proteomes" id="UP000716446"/>
    </source>
</evidence>
<reference evidence="2" key="1">
    <citation type="submission" date="2020-06" db="EMBL/GenBank/DDBJ databases">
        <authorList>
            <person name="Onetto C."/>
        </authorList>
    </citation>
    <scope>NUCLEOTIDE SEQUENCE</scope>
</reference>
<organism evidence="2 3">
    <name type="scientific">Aureobasidium vineae</name>
    <dbReference type="NCBI Taxonomy" id="2773715"/>
    <lineage>
        <taxon>Eukaryota</taxon>
        <taxon>Fungi</taxon>
        <taxon>Dikarya</taxon>
        <taxon>Ascomycota</taxon>
        <taxon>Pezizomycotina</taxon>
        <taxon>Dothideomycetes</taxon>
        <taxon>Dothideomycetidae</taxon>
        <taxon>Dothideales</taxon>
        <taxon>Saccotheciaceae</taxon>
        <taxon>Aureobasidium</taxon>
    </lineage>
</organism>
<dbReference type="PANTHER" id="PTHR40788">
    <property type="entry name" value="CLR5 DOMAIN-CONTAINING PROTEIN-RELATED"/>
    <property type="match status" value="1"/>
</dbReference>
<dbReference type="EMBL" id="CAIJEN010000001">
    <property type="protein sequence ID" value="CAD0082632.1"/>
    <property type="molecule type" value="Genomic_DNA"/>
</dbReference>
<gene>
    <name evidence="2" type="ORF">AWRI4619_LOCUS1199</name>
</gene>
<sequence length="763" mass="88623">MFAAAHQQQRNPSTQQFLAQTAQRFDRYRYETIVKPAVARTTLANFIKEIRNDRAYLADLCDKFGNTILSRWKKKSWDKREALLLRVDSTIEKEPWFRLRTEGEALTWQEVRPLRRSWLLPYMNTATLKENPSVLIGLLHNRVVHSLEQWVPFDNDLVRQGWADGFFDLEYCGSYCVVMHGVNYGKLVPWDKEAAEYRDIVGYPRARLTIEAQALMFSRLRKIVDLILEGVNRDSTGACDKWQEVVRAGFKQLHRIELWSDYTNQPFSSPPKFDVDYYCYIAKARMQAARDHLWLLQTDPSYFRRFVKVLADIHQAVQDYLRWRELNEEWSTIQDYYHRFRDSIHPGQPLPRRLELGLSMLAANLTLVLDRRVRHPYGYIAQCPGFQHLWKFTVVSKPPSSPRQQMFSMTSLCELSSYQLYREDPLYWTLTELQAQPNAPFHFDRSELFARLEAHLADASPEERARLDETVYAKMSDFAAQYEMLSAVRSHRPAFTRRGVKETRKMVEEHPTPSTRGLVRERDAVAYKSKLHAFPADCIRMFEQSTPAVGRRDEAWIDCRAAERRALNEFWEQACESLREELTYTDMNQEELEDALSVISVSSSTEYVDIVKTERLAVMDAVAAAAERAPKPKTRPSQAVDVSPSEPVSLKIDINKDMESHSPPQISATSRALEIIRKMFPSSAEETLAKDTDWDVFVHAMNDLGFNARNVGGSAVAFEHPSKKKIIFHRPHPSPKIESVMLQSMGKRMRKHFDWSRETFVGV</sequence>
<dbReference type="InterPro" id="IPR012933">
    <property type="entry name" value="HicA_mRNA_interferase"/>
</dbReference>
<dbReference type="Pfam" id="PF07927">
    <property type="entry name" value="HicA_toxin"/>
    <property type="match status" value="1"/>
</dbReference>
<proteinExistence type="predicted"/>
<accession>A0A9N8J821</accession>
<name>A0A9N8J821_9PEZI</name>
<protein>
    <submittedName>
        <fullName evidence="2">Uncharacterized protein</fullName>
    </submittedName>
</protein>
<feature type="region of interest" description="Disordered" evidence="1">
    <location>
        <begin position="626"/>
        <end position="646"/>
    </location>
</feature>
<dbReference type="PANTHER" id="PTHR40788:SF1">
    <property type="entry name" value="IPA PROTEIN"/>
    <property type="match status" value="1"/>
</dbReference>